<gene>
    <name evidence="1" type="ORF">GTO89_05070</name>
</gene>
<name>A0A845L717_HELGE</name>
<dbReference type="EMBL" id="WXEX01000003">
    <property type="protein sequence ID" value="MZP42412.1"/>
    <property type="molecule type" value="Genomic_DNA"/>
</dbReference>
<accession>A0A845L717</accession>
<dbReference type="RefSeq" id="WP_161260973.1">
    <property type="nucleotide sequence ID" value="NZ_JAFBDC010000006.1"/>
</dbReference>
<reference evidence="1 2" key="1">
    <citation type="submission" date="2020-01" db="EMBL/GenBank/DDBJ databases">
        <title>Whole genome sequence of Heliobacterium gestii DSM 11169.</title>
        <authorList>
            <person name="Kyndt J.A."/>
            <person name="Meyer T.E."/>
        </authorList>
    </citation>
    <scope>NUCLEOTIDE SEQUENCE [LARGE SCALE GENOMIC DNA]</scope>
    <source>
        <strain evidence="1 2">DSM 11169</strain>
    </source>
</reference>
<evidence type="ECO:0000313" key="1">
    <source>
        <dbReference type="EMBL" id="MZP42412.1"/>
    </source>
</evidence>
<proteinExistence type="predicted"/>
<keyword evidence="2" id="KW-1185">Reference proteome</keyword>
<evidence type="ECO:0000313" key="2">
    <source>
        <dbReference type="Proteomes" id="UP000471031"/>
    </source>
</evidence>
<protein>
    <submittedName>
        <fullName evidence="1">Uncharacterized protein</fullName>
    </submittedName>
</protein>
<dbReference type="AlphaFoldDB" id="A0A845L717"/>
<sequence length="415" mass="47396">MNKTILPRQFIRVAASNELTSAENALDYVDAFMISQPFVCKMGTSIAAYLQKYKKPFLFDPETYRYFFPAKRHLKNKKPRLWLKEMSLMMPEEIKNSFGQRKASLTNFDGSSIIEFCQANLEIQTSLKGQDGNPLLPLAIMCPYAMIDNVEISKKTMFHIQIVNTMNKINKTGLPVVATIYLARELLSNPVRLNNIAESFNVSHCLGVAVWIDNFDEATADDIELENLKDFYLKLSESKHVLAHYAGIAQILMMYSGINSITHGIHYQMMKNGVSEGGGPAHYFYLPNIRQRIRTIDAAAIVARQAFNRQEYLTAICNCPICYSEISHNPKDAILALEGNTSEQVSRLITHFAHNKRLEIHNIRYLSKEQYAEWLLTGSRQLDLTDDELVYVETIERWISAILNIHTEEFCSESV</sequence>
<dbReference type="Proteomes" id="UP000471031">
    <property type="component" value="Unassembled WGS sequence"/>
</dbReference>
<comment type="caution">
    <text evidence="1">The sequence shown here is derived from an EMBL/GenBank/DDBJ whole genome shotgun (WGS) entry which is preliminary data.</text>
</comment>
<organism evidence="1 2">
    <name type="scientific">Heliomicrobium gestii</name>
    <name type="common">Heliobacterium gestii</name>
    <dbReference type="NCBI Taxonomy" id="2699"/>
    <lineage>
        <taxon>Bacteria</taxon>
        <taxon>Bacillati</taxon>
        <taxon>Bacillota</taxon>
        <taxon>Clostridia</taxon>
        <taxon>Eubacteriales</taxon>
        <taxon>Heliobacteriaceae</taxon>
        <taxon>Heliomicrobium</taxon>
    </lineage>
</organism>